<dbReference type="PANTHER" id="PTHR46558:SF11">
    <property type="entry name" value="HTH-TYPE TRANSCRIPTIONAL REGULATOR XRE"/>
    <property type="match status" value="1"/>
</dbReference>
<dbReference type="Gene3D" id="1.10.260.40">
    <property type="entry name" value="lambda repressor-like DNA-binding domains"/>
    <property type="match status" value="1"/>
</dbReference>
<name>A0AB35ISQ8_9FIRM</name>
<sequence>MKIGKKLRELRIEQNLTQNEVAILTGIKRSSIAAYELNEQLPPVDKLIQLAKLYKVSLDYLCGLDNSEIRNTRNEKSKI</sequence>
<evidence type="ECO:0000259" key="2">
    <source>
        <dbReference type="PROSITE" id="PS50943"/>
    </source>
</evidence>
<gene>
    <name evidence="3" type="ORF">PM738_19840</name>
</gene>
<accession>A0AB35ISQ8</accession>
<reference evidence="3" key="1">
    <citation type="submission" date="2023-01" db="EMBL/GenBank/DDBJ databases">
        <title>Human gut microbiome strain richness.</title>
        <authorList>
            <person name="Chen-Liaw A."/>
        </authorList>
    </citation>
    <scope>NUCLEOTIDE SEQUENCE</scope>
    <source>
        <strain evidence="3">1001217st2_G6_1001217B_191108</strain>
    </source>
</reference>
<dbReference type="PANTHER" id="PTHR46558">
    <property type="entry name" value="TRACRIPTIONAL REGULATORY PROTEIN-RELATED-RELATED"/>
    <property type="match status" value="1"/>
</dbReference>
<dbReference type="Pfam" id="PF12844">
    <property type="entry name" value="HTH_19"/>
    <property type="match status" value="1"/>
</dbReference>
<keyword evidence="1" id="KW-0238">DNA-binding</keyword>
<dbReference type="InterPro" id="IPR001387">
    <property type="entry name" value="Cro/C1-type_HTH"/>
</dbReference>
<evidence type="ECO:0000256" key="1">
    <source>
        <dbReference type="ARBA" id="ARBA00023125"/>
    </source>
</evidence>
<evidence type="ECO:0000313" key="4">
    <source>
        <dbReference type="Proteomes" id="UP001211987"/>
    </source>
</evidence>
<dbReference type="SUPFAM" id="SSF47413">
    <property type="entry name" value="lambda repressor-like DNA-binding domains"/>
    <property type="match status" value="1"/>
</dbReference>
<dbReference type="GO" id="GO:0003677">
    <property type="term" value="F:DNA binding"/>
    <property type="evidence" value="ECO:0007669"/>
    <property type="project" value="UniProtKB-KW"/>
</dbReference>
<dbReference type="CDD" id="cd00093">
    <property type="entry name" value="HTH_XRE"/>
    <property type="match status" value="1"/>
</dbReference>
<dbReference type="SMART" id="SM00530">
    <property type="entry name" value="HTH_XRE"/>
    <property type="match status" value="1"/>
</dbReference>
<dbReference type="InterPro" id="IPR010982">
    <property type="entry name" value="Lambda_DNA-bd_dom_sf"/>
</dbReference>
<dbReference type="RefSeq" id="WP_054322809.1">
    <property type="nucleotide sequence ID" value="NZ_JADPBJ010000091.1"/>
</dbReference>
<feature type="domain" description="HTH cro/C1-type" evidence="2">
    <location>
        <begin position="7"/>
        <end position="61"/>
    </location>
</feature>
<evidence type="ECO:0000313" key="3">
    <source>
        <dbReference type="EMBL" id="MDB7086031.1"/>
    </source>
</evidence>
<organism evidence="3 4">
    <name type="scientific">Thomasclavelia ramosa</name>
    <dbReference type="NCBI Taxonomy" id="1547"/>
    <lineage>
        <taxon>Bacteria</taxon>
        <taxon>Bacillati</taxon>
        <taxon>Bacillota</taxon>
        <taxon>Erysipelotrichia</taxon>
        <taxon>Erysipelotrichales</taxon>
        <taxon>Coprobacillaceae</taxon>
        <taxon>Thomasclavelia</taxon>
    </lineage>
</organism>
<dbReference type="EMBL" id="JAQLKE010000080">
    <property type="protein sequence ID" value="MDB7086031.1"/>
    <property type="molecule type" value="Genomic_DNA"/>
</dbReference>
<dbReference type="PROSITE" id="PS50943">
    <property type="entry name" value="HTH_CROC1"/>
    <property type="match status" value="1"/>
</dbReference>
<dbReference type="AlphaFoldDB" id="A0AB35ISQ8"/>
<proteinExistence type="predicted"/>
<protein>
    <submittedName>
        <fullName evidence="3">Helix-turn-helix transcriptional regulator</fullName>
    </submittedName>
</protein>
<dbReference type="Proteomes" id="UP001211987">
    <property type="component" value="Unassembled WGS sequence"/>
</dbReference>
<comment type="caution">
    <text evidence="3">The sequence shown here is derived from an EMBL/GenBank/DDBJ whole genome shotgun (WGS) entry which is preliminary data.</text>
</comment>